<comment type="caution">
    <text evidence="7">The sequence shown here is derived from an EMBL/GenBank/DDBJ whole genome shotgun (WGS) entry which is preliminary data.</text>
</comment>
<keyword evidence="2" id="KW-0479">Metal-binding</keyword>
<evidence type="ECO:0000256" key="4">
    <source>
        <dbReference type="ARBA" id="ARBA00023002"/>
    </source>
</evidence>
<evidence type="ECO:0000256" key="3">
    <source>
        <dbReference type="ARBA" id="ARBA00022964"/>
    </source>
</evidence>
<dbReference type="Pfam" id="PF02668">
    <property type="entry name" value="TauD"/>
    <property type="match status" value="1"/>
</dbReference>
<accession>A0A0F2M353</accession>
<dbReference type="GO" id="GO:0051213">
    <property type="term" value="F:dioxygenase activity"/>
    <property type="evidence" value="ECO:0007669"/>
    <property type="project" value="UniProtKB-KW"/>
</dbReference>
<evidence type="ECO:0000259" key="6">
    <source>
        <dbReference type="Pfam" id="PF02668"/>
    </source>
</evidence>
<dbReference type="GO" id="GO:0046872">
    <property type="term" value="F:metal ion binding"/>
    <property type="evidence" value="ECO:0007669"/>
    <property type="project" value="UniProtKB-KW"/>
</dbReference>
<evidence type="ECO:0000256" key="5">
    <source>
        <dbReference type="ARBA" id="ARBA00023004"/>
    </source>
</evidence>
<dbReference type="SUPFAM" id="SSF51197">
    <property type="entry name" value="Clavaminate synthase-like"/>
    <property type="match status" value="1"/>
</dbReference>
<dbReference type="InterPro" id="IPR042098">
    <property type="entry name" value="TauD-like_sf"/>
</dbReference>
<dbReference type="InterPro" id="IPR003819">
    <property type="entry name" value="TauD/TfdA-like"/>
</dbReference>
<dbReference type="OrthoDB" id="5818554at2759"/>
<evidence type="ECO:0000313" key="7">
    <source>
        <dbReference type="EMBL" id="KJR84107.1"/>
    </source>
</evidence>
<dbReference type="Proteomes" id="UP000033710">
    <property type="component" value="Unassembled WGS sequence"/>
</dbReference>
<sequence>MLTFTPVHATFGAEVHGADLATLSDVGLDEIKAGIAKYGFLVFRDTGLDDDSHVAFSKRLGDLDNIARFLSPGRKMRYRHLELFDAGNLDADGNVLDPDSPRAHQAKGNCIFHVDSSFNPRRASYCLLRAVQLPPAGAGGNTTDFADSRTAYDTLPADLQQQLLANNYVGRHCIAHSRKLADPEFYHDLDPGSQPHMRHHILQRHEPSGRLNLYVGAHLHSLETEAKGLVDADESTRLIQQLNAHVSSAPFVTSVTWQKPGDIVMWDNRAVQHRAGEGSYGTHKRDLRRTTVHDDSPTAWGLNATSTAMPGFVYDPTAGNTTGAISSELPASVPVAVS</sequence>
<reference evidence="7 8" key="2">
    <citation type="journal article" date="2015" name="Eukaryot. Cell">
        <title>Asexual propagation of a virulent clone complex in a human and feline outbreak of sporotrichosis.</title>
        <authorList>
            <person name="Teixeira Mde M."/>
            <person name="Rodrigues A.M."/>
            <person name="Tsui C.K."/>
            <person name="de Almeida L.G."/>
            <person name="Van Diepeningen A.D."/>
            <person name="van den Ende B.G."/>
            <person name="Fernandes G.F."/>
            <person name="Kano R."/>
            <person name="Hamelin R.C."/>
            <person name="Lopes-Bezerra L.M."/>
            <person name="Vasconcelos A.T."/>
            <person name="de Hoog S."/>
            <person name="de Camargo Z.P."/>
            <person name="Felipe M.S."/>
        </authorList>
    </citation>
    <scope>NUCLEOTIDE SEQUENCE [LARGE SCALE GENOMIC DNA]</scope>
    <source>
        <strain evidence="7 8">1099-18</strain>
    </source>
</reference>
<evidence type="ECO:0000256" key="2">
    <source>
        <dbReference type="ARBA" id="ARBA00022723"/>
    </source>
</evidence>
<organism evidence="7 8">
    <name type="scientific">Sporothrix schenckii 1099-18</name>
    <dbReference type="NCBI Taxonomy" id="1397361"/>
    <lineage>
        <taxon>Eukaryota</taxon>
        <taxon>Fungi</taxon>
        <taxon>Dikarya</taxon>
        <taxon>Ascomycota</taxon>
        <taxon>Pezizomycotina</taxon>
        <taxon>Sordariomycetes</taxon>
        <taxon>Sordariomycetidae</taxon>
        <taxon>Ophiostomatales</taxon>
        <taxon>Ophiostomataceae</taxon>
        <taxon>Sporothrix</taxon>
    </lineage>
</organism>
<gene>
    <name evidence="7" type="ORF">SPSK_09487</name>
</gene>
<dbReference type="PANTHER" id="PTHR43779:SF3">
    <property type="entry name" value="(3R)-3-[(CARBOXYMETHYL)AMINO]FATTY ACID OXYGENASE_DECARBOXYLASE"/>
    <property type="match status" value="1"/>
</dbReference>
<proteinExistence type="inferred from homology"/>
<dbReference type="GeneID" id="27671336"/>
<dbReference type="InterPro" id="IPR051178">
    <property type="entry name" value="TfdA_dioxygenase"/>
</dbReference>
<dbReference type="Gene3D" id="3.60.130.10">
    <property type="entry name" value="Clavaminate synthase-like"/>
    <property type="match status" value="1"/>
</dbReference>
<evidence type="ECO:0000256" key="1">
    <source>
        <dbReference type="ARBA" id="ARBA00005896"/>
    </source>
</evidence>
<dbReference type="VEuPathDB" id="FungiDB:SPSK_09487"/>
<dbReference type="KEGG" id="ssck:SPSK_09487"/>
<dbReference type="RefSeq" id="XP_016586783.1">
    <property type="nucleotide sequence ID" value="XM_016736059.1"/>
</dbReference>
<evidence type="ECO:0000313" key="8">
    <source>
        <dbReference type="Proteomes" id="UP000033710"/>
    </source>
</evidence>
<name>A0A0F2M353_SPOSC</name>
<reference evidence="7 8" key="1">
    <citation type="journal article" date="2014" name="BMC Genomics">
        <title>Comparative genomics of the major fungal agents of human and animal Sporotrichosis: Sporothrix schenckii and Sporothrix brasiliensis.</title>
        <authorList>
            <person name="Teixeira M.M."/>
            <person name="de Almeida L.G."/>
            <person name="Kubitschek-Barreira P."/>
            <person name="Alves F.L."/>
            <person name="Kioshima E.S."/>
            <person name="Abadio A.K."/>
            <person name="Fernandes L."/>
            <person name="Derengowski L.S."/>
            <person name="Ferreira K.S."/>
            <person name="Souza R.C."/>
            <person name="Ruiz J.C."/>
            <person name="de Andrade N.C."/>
            <person name="Paes H.C."/>
            <person name="Nicola A.M."/>
            <person name="Albuquerque P."/>
            <person name="Gerber A.L."/>
            <person name="Martins V.P."/>
            <person name="Peconick L.D."/>
            <person name="Neto A.V."/>
            <person name="Chaucanez C.B."/>
            <person name="Silva P.A."/>
            <person name="Cunha O.L."/>
            <person name="de Oliveira F.F."/>
            <person name="dos Santos T.C."/>
            <person name="Barros A.L."/>
            <person name="Soares M.A."/>
            <person name="de Oliveira L.M."/>
            <person name="Marini M.M."/>
            <person name="Villalobos-Duno H."/>
            <person name="Cunha M.M."/>
            <person name="de Hoog S."/>
            <person name="da Silveira J.F."/>
            <person name="Henrissat B."/>
            <person name="Nino-Vega G.A."/>
            <person name="Cisalpino P.S."/>
            <person name="Mora-Montes H.M."/>
            <person name="Almeida S.R."/>
            <person name="Stajich J.E."/>
            <person name="Lopes-Bezerra L.M."/>
            <person name="Vasconcelos A.T."/>
            <person name="Felipe M.S."/>
        </authorList>
    </citation>
    <scope>NUCLEOTIDE SEQUENCE [LARGE SCALE GENOMIC DNA]</scope>
    <source>
        <strain evidence="7 8">1099-18</strain>
    </source>
</reference>
<feature type="domain" description="TauD/TfdA-like" evidence="6">
    <location>
        <begin position="4"/>
        <end position="291"/>
    </location>
</feature>
<dbReference type="EMBL" id="AXCR01000007">
    <property type="protein sequence ID" value="KJR84107.1"/>
    <property type="molecule type" value="Genomic_DNA"/>
</dbReference>
<comment type="similarity">
    <text evidence="1">Belongs to the TfdA dioxygenase family.</text>
</comment>
<dbReference type="AlphaFoldDB" id="A0A0F2M353"/>
<dbReference type="PANTHER" id="PTHR43779">
    <property type="entry name" value="DIOXYGENASE RV0097-RELATED"/>
    <property type="match status" value="1"/>
</dbReference>
<keyword evidence="5" id="KW-0408">Iron</keyword>
<keyword evidence="3 7" id="KW-0223">Dioxygenase</keyword>
<keyword evidence="4" id="KW-0560">Oxidoreductase</keyword>
<protein>
    <submittedName>
        <fullName evidence="7">Alpha-ketoglutarate-dependent 2,4-dichlorophenoxyacetate dioxygenase</fullName>
    </submittedName>
</protein>